<evidence type="ECO:0000313" key="15">
    <source>
        <dbReference type="EMBL" id="KAK8224823.1"/>
    </source>
</evidence>
<feature type="region of interest" description="Disordered" evidence="12">
    <location>
        <begin position="1"/>
        <end position="37"/>
    </location>
</feature>
<dbReference type="Gene3D" id="1.10.730.10">
    <property type="entry name" value="Isoleucyl-tRNA Synthetase, Domain 1"/>
    <property type="match status" value="1"/>
</dbReference>
<proteinExistence type="inferred from homology"/>
<comment type="similarity">
    <text evidence="2 11">Belongs to the class-I aminoacyl-tRNA synthetase family.</text>
</comment>
<feature type="compositionally biased region" description="Basic and acidic residues" evidence="12">
    <location>
        <begin position="627"/>
        <end position="657"/>
    </location>
</feature>
<evidence type="ECO:0000256" key="4">
    <source>
        <dbReference type="ARBA" id="ARBA00022598"/>
    </source>
</evidence>
<evidence type="ECO:0000256" key="7">
    <source>
        <dbReference type="ARBA" id="ARBA00022917"/>
    </source>
</evidence>
<dbReference type="CDD" id="cd00814">
    <property type="entry name" value="MetRS_core"/>
    <property type="match status" value="1"/>
</dbReference>
<dbReference type="PANTHER" id="PTHR45765:SF1">
    <property type="entry name" value="METHIONINE--TRNA LIGASE, CYTOPLASMIC"/>
    <property type="match status" value="1"/>
</dbReference>
<evidence type="ECO:0000256" key="12">
    <source>
        <dbReference type="SAM" id="MobiDB-lite"/>
    </source>
</evidence>
<dbReference type="InterPro" id="IPR023458">
    <property type="entry name" value="Met-tRNA_ligase_1"/>
</dbReference>
<dbReference type="Pfam" id="PF09334">
    <property type="entry name" value="tRNA-synt_1g"/>
    <property type="match status" value="2"/>
</dbReference>
<evidence type="ECO:0000256" key="1">
    <source>
        <dbReference type="ARBA" id="ARBA00004496"/>
    </source>
</evidence>
<keyword evidence="6 11" id="KW-0067">ATP-binding</keyword>
<keyword evidence="7 11" id="KW-0648">Protein biosynthesis</keyword>
<feature type="domain" description="Methionyl/Leucyl tRNA synthetase" evidence="13">
    <location>
        <begin position="44"/>
        <end position="207"/>
    </location>
</feature>
<dbReference type="Pfam" id="PF19303">
    <property type="entry name" value="Anticodon_3"/>
    <property type="match status" value="1"/>
</dbReference>
<dbReference type="InterPro" id="IPR041872">
    <property type="entry name" value="Anticodon_Met"/>
</dbReference>
<dbReference type="InterPro" id="IPR029038">
    <property type="entry name" value="MetRS_Zn"/>
</dbReference>
<evidence type="ECO:0000256" key="2">
    <source>
        <dbReference type="ARBA" id="ARBA00005594"/>
    </source>
</evidence>
<evidence type="ECO:0000256" key="3">
    <source>
        <dbReference type="ARBA" id="ARBA00012838"/>
    </source>
</evidence>
<gene>
    <name evidence="15" type="ORF">HDK90DRAFT_537470</name>
</gene>
<dbReference type="InterPro" id="IPR033911">
    <property type="entry name" value="MetRS_core"/>
</dbReference>
<name>A0ABR1YBM2_9PEZI</name>
<dbReference type="CDD" id="cd07957">
    <property type="entry name" value="Anticodon_Ia_Met"/>
    <property type="match status" value="1"/>
</dbReference>
<dbReference type="InterPro" id="IPR001412">
    <property type="entry name" value="aa-tRNA-synth_I_CS"/>
</dbReference>
<evidence type="ECO:0000256" key="6">
    <source>
        <dbReference type="ARBA" id="ARBA00022840"/>
    </source>
</evidence>
<dbReference type="InterPro" id="IPR015413">
    <property type="entry name" value="Methionyl/Leucyl_tRNA_Synth"/>
</dbReference>
<dbReference type="InterPro" id="IPR009080">
    <property type="entry name" value="tRNAsynth_Ia_anticodon-bd"/>
</dbReference>
<organism evidence="15 16">
    <name type="scientific">Phyllosticta capitalensis</name>
    <dbReference type="NCBI Taxonomy" id="121624"/>
    <lineage>
        <taxon>Eukaryota</taxon>
        <taxon>Fungi</taxon>
        <taxon>Dikarya</taxon>
        <taxon>Ascomycota</taxon>
        <taxon>Pezizomycotina</taxon>
        <taxon>Dothideomycetes</taxon>
        <taxon>Dothideomycetes incertae sedis</taxon>
        <taxon>Botryosphaeriales</taxon>
        <taxon>Phyllostictaceae</taxon>
        <taxon>Phyllosticta</taxon>
    </lineage>
</organism>
<dbReference type="Proteomes" id="UP001492380">
    <property type="component" value="Unassembled WGS sequence"/>
</dbReference>
<dbReference type="EMBL" id="JBBWRZ010000012">
    <property type="protein sequence ID" value="KAK8224823.1"/>
    <property type="molecule type" value="Genomic_DNA"/>
</dbReference>
<accession>A0ABR1YBM2</accession>
<evidence type="ECO:0000256" key="10">
    <source>
        <dbReference type="ARBA" id="ARBA00047364"/>
    </source>
</evidence>
<evidence type="ECO:0000313" key="16">
    <source>
        <dbReference type="Proteomes" id="UP001492380"/>
    </source>
</evidence>
<evidence type="ECO:0000256" key="11">
    <source>
        <dbReference type="RuleBase" id="RU363039"/>
    </source>
</evidence>
<evidence type="ECO:0000256" key="5">
    <source>
        <dbReference type="ARBA" id="ARBA00022741"/>
    </source>
</evidence>
<comment type="caution">
    <text evidence="15">The sequence shown here is derived from an EMBL/GenBank/DDBJ whole genome shotgun (WGS) entry which is preliminary data.</text>
</comment>
<dbReference type="Gene3D" id="3.40.50.620">
    <property type="entry name" value="HUPs"/>
    <property type="match status" value="1"/>
</dbReference>
<feature type="domain" description="Methionyl/Leucyl tRNA synthetase" evidence="13">
    <location>
        <begin position="214"/>
        <end position="458"/>
    </location>
</feature>
<sequence>MSRGASRQGPKDVGRGVSQSPPSPPQHTMATSDPILPQEGKRNILITSALPYVNNIPHLGNIIGSVLSADVFARFCKARGHPTLYVCGSDEYGTATETKAIDEGLTPQELCDKYHKIHAEVYEWFNIGFDKFGRTPTKEQTEIAQDIFLKLYKNGYLEEKTTVQPFCEKHGSFLADRYVEGECSICHDLGARGDQCDKCGNLLDPLEPEPEAKAPTDEPEAPGEVKATGFLINPRCKLDGAAPVKRETKHIYIRLDELKDKIVEWFGKASTEGKWSANCIQITQSWIDKGLKPRGITRDLKWGTAVPLPGFEDKVMYVWFDACIGYVSITATYTDQWEKWWKNPDNVKLYQFMGKDNVQFHTIIFPGSQLGTGDKWTQVHHLSTTEYLNYEDTKFSKSKGIGVFGNNAKDTGIPSDVWRYYLLSRRPESGDAEFKWNEFIDANNNDLLKNLGNFVNRVIKFVAAKYDSVVPDWTKYSDEYLENYAKELNGLLKTYNNWLENVKLRAGLASALHISALGNKLLQDNKLDNRLFTEEPERCAAVVGLALNHIYLLGSVIEPYMPATARGGINDKGEPILGIFQQLGVDPVPHIPDEWKAGIIKPGHKIGKASYLFSQIKTEKEQEWREQFGGEEAKRQKQLEAEKRAAKKAAKDKDKAKKAAKKAAAKAASGVEGAEKKQEADPSIEKVTEAMSKADVHTS</sequence>
<comment type="subcellular location">
    <subcellularLocation>
        <location evidence="1">Cytoplasm</location>
    </subcellularLocation>
</comment>
<dbReference type="PROSITE" id="PS00178">
    <property type="entry name" value="AA_TRNA_LIGASE_I"/>
    <property type="match status" value="1"/>
</dbReference>
<evidence type="ECO:0000256" key="8">
    <source>
        <dbReference type="ARBA" id="ARBA00023146"/>
    </source>
</evidence>
<dbReference type="InterPro" id="IPR014729">
    <property type="entry name" value="Rossmann-like_a/b/a_fold"/>
</dbReference>
<keyword evidence="8 11" id="KW-0030">Aminoacyl-tRNA synthetase</keyword>
<reference evidence="15 16" key="1">
    <citation type="submission" date="2024-04" db="EMBL/GenBank/DDBJ databases">
        <title>Phyllosticta paracitricarpa is synonymous to the EU quarantine fungus P. citricarpa based on phylogenomic analyses.</title>
        <authorList>
            <consortium name="Lawrence Berkeley National Laboratory"/>
            <person name="Van Ingen-Buijs V.A."/>
            <person name="Van Westerhoven A.C."/>
            <person name="Haridas S."/>
            <person name="Skiadas P."/>
            <person name="Martin F."/>
            <person name="Groenewald J.Z."/>
            <person name="Crous P.W."/>
            <person name="Seidl M.F."/>
        </authorList>
    </citation>
    <scope>NUCLEOTIDE SEQUENCE [LARGE SCALE GENOMIC DNA]</scope>
    <source>
        <strain evidence="15 16">CBS 123374</strain>
    </source>
</reference>
<dbReference type="Gene3D" id="2.20.28.20">
    <property type="entry name" value="Methionyl-tRNA synthetase, Zn-domain"/>
    <property type="match status" value="1"/>
</dbReference>
<evidence type="ECO:0000259" key="13">
    <source>
        <dbReference type="Pfam" id="PF09334"/>
    </source>
</evidence>
<dbReference type="SUPFAM" id="SSF47323">
    <property type="entry name" value="Anticodon-binding domain of a subclass of class I aminoacyl-tRNA synthetases"/>
    <property type="match status" value="1"/>
</dbReference>
<dbReference type="PRINTS" id="PR01041">
    <property type="entry name" value="TRNASYNTHMET"/>
</dbReference>
<evidence type="ECO:0000256" key="9">
    <source>
        <dbReference type="ARBA" id="ARBA00030904"/>
    </source>
</evidence>
<evidence type="ECO:0000259" key="14">
    <source>
        <dbReference type="Pfam" id="PF19303"/>
    </source>
</evidence>
<feature type="domain" description="Methionyl-tRNA synthetase anticodon-binding" evidence="14">
    <location>
        <begin position="482"/>
        <end position="632"/>
    </location>
</feature>
<comment type="catalytic activity">
    <reaction evidence="10">
        <text>tRNA(Met) + L-methionine + ATP = L-methionyl-tRNA(Met) + AMP + diphosphate</text>
        <dbReference type="Rhea" id="RHEA:13481"/>
        <dbReference type="Rhea" id="RHEA-COMP:9667"/>
        <dbReference type="Rhea" id="RHEA-COMP:9698"/>
        <dbReference type="ChEBI" id="CHEBI:30616"/>
        <dbReference type="ChEBI" id="CHEBI:33019"/>
        <dbReference type="ChEBI" id="CHEBI:57844"/>
        <dbReference type="ChEBI" id="CHEBI:78442"/>
        <dbReference type="ChEBI" id="CHEBI:78530"/>
        <dbReference type="ChEBI" id="CHEBI:456215"/>
        <dbReference type="EC" id="6.1.1.10"/>
    </reaction>
</comment>
<protein>
    <recommendedName>
        <fullName evidence="3">methionine--tRNA ligase</fullName>
        <ecNumber evidence="3">6.1.1.10</ecNumber>
    </recommendedName>
    <alternativeName>
        <fullName evidence="9">Methionyl-tRNA synthetase</fullName>
    </alternativeName>
</protein>
<keyword evidence="4 11" id="KW-0436">Ligase</keyword>
<feature type="compositionally biased region" description="Basic and acidic residues" evidence="12">
    <location>
        <begin position="673"/>
        <end position="699"/>
    </location>
</feature>
<dbReference type="PANTHER" id="PTHR45765">
    <property type="entry name" value="METHIONINE--TRNA LIGASE"/>
    <property type="match status" value="1"/>
</dbReference>
<feature type="region of interest" description="Disordered" evidence="12">
    <location>
        <begin position="627"/>
        <end position="699"/>
    </location>
</feature>
<dbReference type="EC" id="6.1.1.10" evidence="3"/>
<keyword evidence="16" id="KW-1185">Reference proteome</keyword>
<dbReference type="SUPFAM" id="SSF52374">
    <property type="entry name" value="Nucleotidylyl transferase"/>
    <property type="match status" value="1"/>
</dbReference>
<dbReference type="SUPFAM" id="SSF57770">
    <property type="entry name" value="Methionyl-tRNA synthetase (MetRS), Zn-domain"/>
    <property type="match status" value="1"/>
</dbReference>
<keyword evidence="5 11" id="KW-0547">Nucleotide-binding</keyword>